<evidence type="ECO:0000256" key="1">
    <source>
        <dbReference type="ARBA" id="ARBA00004116"/>
    </source>
</evidence>
<dbReference type="OrthoDB" id="443318at2759"/>
<name>A0A3N4ID61_ASCIM</name>
<evidence type="ECO:0000256" key="2">
    <source>
        <dbReference type="ARBA" id="ARBA00009431"/>
    </source>
</evidence>
<evidence type="ECO:0000256" key="7">
    <source>
        <dbReference type="ARBA" id="ARBA00022801"/>
    </source>
</evidence>
<sequence>MKLKHNDIPEEAIGIWESVAAEFPEDTLEALNNMKREFPAKKAIKRDDSEWDYIISGDQLETMMAKGEHKKLSGDFKNKKLRIKKPLDLGIDSVKQYSGYLDIDDDKHFFFWFFESRNDPKNDPVVLWLNGGPGCSSLTGLFMELGPSFIGKDKSPVYNEYGWNANASVVFLDQPVNVGYSYSSSSTSSTAAAAEDVYAFLTLFFKTFPEYADQDFHIAGESYAGHYIPKFAAEILKHEERNINLKSLLIGNGLTDGLTQYDYYRPMACGEGGYPSVLSQGECQSMDGSYPRCASLIKSCYNSKSSWVCVPASIYCNNVMIGPYQRTGKNVYDIRKDCTGNSLCYDELDWIQEYLNKKSVMSAVGAEVSSYESCNFDINRSFLMNGDWMLPFHEDVPAILDSKIPILIYAGDADYICNWLGNHAWTDALEWKYKDGYSKKQLEPWMVEGKEAGQFKSHANLTFMRLYQGGHMVPYDQPLASLTMLNTWINGKYWSNGEEEKSQGRLDL</sequence>
<keyword evidence="15" id="KW-1185">Reference proteome</keyword>
<evidence type="ECO:0000256" key="10">
    <source>
        <dbReference type="ARBA" id="ARBA00023180"/>
    </source>
</evidence>
<dbReference type="FunFam" id="1.10.287.410:FF:000001">
    <property type="entry name" value="Carboxypeptidase Y"/>
    <property type="match status" value="1"/>
</dbReference>
<dbReference type="InterPro" id="IPR018202">
    <property type="entry name" value="Ser_caboxypep_ser_AS"/>
</dbReference>
<keyword evidence="4 13" id="KW-0121">Carboxypeptidase</keyword>
<evidence type="ECO:0000313" key="14">
    <source>
        <dbReference type="EMBL" id="RPA83397.1"/>
    </source>
</evidence>
<keyword evidence="3" id="KW-0926">Vacuole</keyword>
<evidence type="ECO:0000256" key="12">
    <source>
        <dbReference type="ARBA" id="ARBA00052076"/>
    </source>
</evidence>
<dbReference type="EC" id="3.4.16.-" evidence="13"/>
<dbReference type="PANTHER" id="PTHR11802">
    <property type="entry name" value="SERINE PROTEASE FAMILY S10 SERINE CARBOXYPEPTIDASE"/>
    <property type="match status" value="1"/>
</dbReference>
<dbReference type="Gene3D" id="1.10.287.410">
    <property type="match status" value="1"/>
</dbReference>
<dbReference type="InterPro" id="IPR001563">
    <property type="entry name" value="Peptidase_S10"/>
</dbReference>
<dbReference type="SUPFAM" id="SSF53474">
    <property type="entry name" value="alpha/beta-Hydrolases"/>
    <property type="match status" value="1"/>
</dbReference>
<dbReference type="InterPro" id="IPR029058">
    <property type="entry name" value="AB_hydrolase_fold"/>
</dbReference>
<dbReference type="PROSITE" id="PS00131">
    <property type="entry name" value="CARBOXYPEPT_SER_SER"/>
    <property type="match status" value="1"/>
</dbReference>
<dbReference type="GO" id="GO:0006508">
    <property type="term" value="P:proteolysis"/>
    <property type="evidence" value="ECO:0007669"/>
    <property type="project" value="UniProtKB-KW"/>
</dbReference>
<keyword evidence="10" id="KW-0325">Glycoprotein</keyword>
<accession>A0A3N4ID61</accession>
<keyword evidence="7 13" id="KW-0378">Hydrolase</keyword>
<dbReference type="GO" id="GO:0004185">
    <property type="term" value="F:serine-type carboxypeptidase activity"/>
    <property type="evidence" value="ECO:0007669"/>
    <property type="project" value="UniProtKB-UniRule"/>
</dbReference>
<evidence type="ECO:0000313" key="15">
    <source>
        <dbReference type="Proteomes" id="UP000275078"/>
    </source>
</evidence>
<evidence type="ECO:0000256" key="11">
    <source>
        <dbReference type="ARBA" id="ARBA00025622"/>
    </source>
</evidence>
<reference evidence="14 15" key="1">
    <citation type="journal article" date="2018" name="Nat. Ecol. Evol.">
        <title>Pezizomycetes genomes reveal the molecular basis of ectomycorrhizal truffle lifestyle.</title>
        <authorList>
            <person name="Murat C."/>
            <person name="Payen T."/>
            <person name="Noel B."/>
            <person name="Kuo A."/>
            <person name="Morin E."/>
            <person name="Chen J."/>
            <person name="Kohler A."/>
            <person name="Krizsan K."/>
            <person name="Balestrini R."/>
            <person name="Da Silva C."/>
            <person name="Montanini B."/>
            <person name="Hainaut M."/>
            <person name="Levati E."/>
            <person name="Barry K.W."/>
            <person name="Belfiori B."/>
            <person name="Cichocki N."/>
            <person name="Clum A."/>
            <person name="Dockter R.B."/>
            <person name="Fauchery L."/>
            <person name="Guy J."/>
            <person name="Iotti M."/>
            <person name="Le Tacon F."/>
            <person name="Lindquist E.A."/>
            <person name="Lipzen A."/>
            <person name="Malagnac F."/>
            <person name="Mello A."/>
            <person name="Molinier V."/>
            <person name="Miyauchi S."/>
            <person name="Poulain J."/>
            <person name="Riccioni C."/>
            <person name="Rubini A."/>
            <person name="Sitrit Y."/>
            <person name="Splivallo R."/>
            <person name="Traeger S."/>
            <person name="Wang M."/>
            <person name="Zifcakova L."/>
            <person name="Wipf D."/>
            <person name="Zambonelli A."/>
            <person name="Paolocci F."/>
            <person name="Nowrousian M."/>
            <person name="Ottonello S."/>
            <person name="Baldrian P."/>
            <person name="Spatafora J.W."/>
            <person name="Henrissat B."/>
            <person name="Nagy L.G."/>
            <person name="Aury J.M."/>
            <person name="Wincker P."/>
            <person name="Grigoriev I.V."/>
            <person name="Bonfante P."/>
            <person name="Martin F.M."/>
        </authorList>
    </citation>
    <scope>NUCLEOTIDE SEQUENCE [LARGE SCALE GENOMIC DNA]</scope>
    <source>
        <strain evidence="14 15">RN42</strain>
    </source>
</reference>
<dbReference type="Proteomes" id="UP000275078">
    <property type="component" value="Unassembled WGS sequence"/>
</dbReference>
<evidence type="ECO:0000256" key="9">
    <source>
        <dbReference type="ARBA" id="ARBA00023157"/>
    </source>
</evidence>
<dbReference type="PRINTS" id="PR00724">
    <property type="entry name" value="CRBOXYPTASEC"/>
</dbReference>
<keyword evidence="8" id="KW-0865">Zymogen</keyword>
<dbReference type="EMBL" id="ML119665">
    <property type="protein sequence ID" value="RPA83397.1"/>
    <property type="molecule type" value="Genomic_DNA"/>
</dbReference>
<comment type="catalytic activity">
    <reaction evidence="12">
        <text>Release of a C-terminal amino acid with broad specificity.</text>
        <dbReference type="EC" id="3.4.16.5"/>
    </reaction>
</comment>
<gene>
    <name evidence="14" type="ORF">BJ508DRAFT_207188</name>
</gene>
<evidence type="ECO:0000256" key="6">
    <source>
        <dbReference type="ARBA" id="ARBA00022729"/>
    </source>
</evidence>
<evidence type="ECO:0000256" key="4">
    <source>
        <dbReference type="ARBA" id="ARBA00022645"/>
    </source>
</evidence>
<dbReference type="PANTHER" id="PTHR11802:SF113">
    <property type="entry name" value="SERINE CARBOXYPEPTIDASE CTSA-4.1"/>
    <property type="match status" value="1"/>
</dbReference>
<dbReference type="GO" id="GO:0000328">
    <property type="term" value="C:fungal-type vacuole lumen"/>
    <property type="evidence" value="ECO:0007669"/>
    <property type="project" value="UniProtKB-ARBA"/>
</dbReference>
<keyword evidence="5 13" id="KW-0645">Protease</keyword>
<dbReference type="Pfam" id="PF00450">
    <property type="entry name" value="Peptidase_S10"/>
    <property type="match status" value="1"/>
</dbReference>
<proteinExistence type="inferred from homology"/>
<comment type="similarity">
    <text evidence="2 13">Belongs to the peptidase S10 family.</text>
</comment>
<dbReference type="STRING" id="1160509.A0A3N4ID61"/>
<protein>
    <recommendedName>
        <fullName evidence="13">Carboxypeptidase</fullName>
        <ecNumber evidence="13">3.4.16.-</ecNumber>
    </recommendedName>
</protein>
<evidence type="ECO:0000256" key="3">
    <source>
        <dbReference type="ARBA" id="ARBA00022554"/>
    </source>
</evidence>
<keyword evidence="9" id="KW-1015">Disulfide bond</keyword>
<keyword evidence="6" id="KW-0732">Signal</keyword>
<evidence type="ECO:0000256" key="5">
    <source>
        <dbReference type="ARBA" id="ARBA00022670"/>
    </source>
</evidence>
<evidence type="ECO:0000256" key="8">
    <source>
        <dbReference type="ARBA" id="ARBA00023145"/>
    </source>
</evidence>
<dbReference type="AlphaFoldDB" id="A0A3N4ID61"/>
<evidence type="ECO:0000256" key="13">
    <source>
        <dbReference type="RuleBase" id="RU361156"/>
    </source>
</evidence>
<dbReference type="Gene3D" id="3.40.50.1820">
    <property type="entry name" value="alpha/beta hydrolase"/>
    <property type="match status" value="1"/>
</dbReference>
<comment type="function">
    <text evidence="11">Vacuolar carboxypeptidase involved in degradation of small peptides. Digests preferentially peptides containing an aliphatic or hydrophobic residue in P1' position, as well as methionine, leucine or phenylalanine in P1 position of ester substrate.</text>
</comment>
<organism evidence="14 15">
    <name type="scientific">Ascobolus immersus RN42</name>
    <dbReference type="NCBI Taxonomy" id="1160509"/>
    <lineage>
        <taxon>Eukaryota</taxon>
        <taxon>Fungi</taxon>
        <taxon>Dikarya</taxon>
        <taxon>Ascomycota</taxon>
        <taxon>Pezizomycotina</taxon>
        <taxon>Pezizomycetes</taxon>
        <taxon>Pezizales</taxon>
        <taxon>Ascobolaceae</taxon>
        <taxon>Ascobolus</taxon>
    </lineage>
</organism>
<comment type="subcellular location">
    <subcellularLocation>
        <location evidence="1">Vacuole</location>
    </subcellularLocation>
</comment>